<comment type="caution">
    <text evidence="2">The sequence shown here is derived from an EMBL/GenBank/DDBJ whole genome shotgun (WGS) entry which is preliminary data.</text>
</comment>
<organism evidence="2 3">
    <name type="scientific">Nocardia uniformis</name>
    <dbReference type="NCBI Taxonomy" id="53432"/>
    <lineage>
        <taxon>Bacteria</taxon>
        <taxon>Bacillati</taxon>
        <taxon>Actinomycetota</taxon>
        <taxon>Actinomycetes</taxon>
        <taxon>Mycobacteriales</taxon>
        <taxon>Nocardiaceae</taxon>
        <taxon>Nocardia</taxon>
    </lineage>
</organism>
<reference evidence="2 3" key="1">
    <citation type="submission" date="2020-05" db="EMBL/GenBank/DDBJ databases">
        <title>MicrobeNet Type strains.</title>
        <authorList>
            <person name="Nicholson A.C."/>
        </authorList>
    </citation>
    <scope>NUCLEOTIDE SEQUENCE [LARGE SCALE GENOMIC DNA]</scope>
    <source>
        <strain evidence="2 3">JCM 3224</strain>
    </source>
</reference>
<dbReference type="EMBL" id="JABELX010000025">
    <property type="protein sequence ID" value="NNH75659.1"/>
    <property type="molecule type" value="Genomic_DNA"/>
</dbReference>
<proteinExistence type="predicted"/>
<protein>
    <submittedName>
        <fullName evidence="2">DUF397 domain-containing protein</fullName>
    </submittedName>
</protein>
<gene>
    <name evidence="2" type="ORF">HLB23_38405</name>
</gene>
<keyword evidence="3" id="KW-1185">Reference proteome</keyword>
<dbReference type="AlphaFoldDB" id="A0A849CHV2"/>
<dbReference type="RefSeq" id="WP_170264386.1">
    <property type="nucleotide sequence ID" value="NZ_JABELX010000025.1"/>
</dbReference>
<dbReference type="InterPro" id="IPR007278">
    <property type="entry name" value="DUF397"/>
</dbReference>
<sequence>MNHHASPHDGWYKTTRSNGATQCVEVRFDSPNSVRIRDSKFRRHPDNIGRAEPTLTVAPAEWRDFLAVVTNRASDSHDAVLTATHAGDVVVMTSTLTTVSLSFTVEEWEAFLAGARDGEFDIEVNSAA</sequence>
<feature type="domain" description="DUF397" evidence="1">
    <location>
        <begin position="10"/>
        <end position="69"/>
    </location>
</feature>
<name>A0A849CHV2_9NOCA</name>
<accession>A0A849CHV2</accession>
<evidence type="ECO:0000259" key="1">
    <source>
        <dbReference type="Pfam" id="PF04149"/>
    </source>
</evidence>
<evidence type="ECO:0000313" key="2">
    <source>
        <dbReference type="EMBL" id="NNH75659.1"/>
    </source>
</evidence>
<dbReference type="Proteomes" id="UP000586827">
    <property type="component" value="Unassembled WGS sequence"/>
</dbReference>
<dbReference type="Pfam" id="PF04149">
    <property type="entry name" value="DUF397"/>
    <property type="match status" value="1"/>
</dbReference>
<evidence type="ECO:0000313" key="3">
    <source>
        <dbReference type="Proteomes" id="UP000586827"/>
    </source>
</evidence>